<dbReference type="AlphaFoldDB" id="A0A3E4UKW8"/>
<evidence type="ECO:0000259" key="1">
    <source>
        <dbReference type="Pfam" id="PF25199"/>
    </source>
</evidence>
<comment type="caution">
    <text evidence="2">The sequence shown here is derived from an EMBL/GenBank/DDBJ whole genome shotgun (WGS) entry which is preliminary data.</text>
</comment>
<gene>
    <name evidence="2" type="ORF">DXC34_13795</name>
</gene>
<dbReference type="SUPFAM" id="SSF52540">
    <property type="entry name" value="P-loop containing nucleoside triphosphate hydrolases"/>
    <property type="match status" value="1"/>
</dbReference>
<feature type="domain" description="Novel STAND NTPase 5" evidence="1">
    <location>
        <begin position="287"/>
        <end position="393"/>
    </location>
</feature>
<dbReference type="RefSeq" id="WP_117742222.1">
    <property type="nucleotide sequence ID" value="NZ_QSSV01000019.1"/>
</dbReference>
<dbReference type="EMBL" id="QSSV01000019">
    <property type="protein sequence ID" value="RGM11220.1"/>
    <property type="molecule type" value="Genomic_DNA"/>
</dbReference>
<proteinExistence type="predicted"/>
<sequence>MKIANENSLSMALKTGINIFAGAGFSILAKDKQDRTLPLASNLLAELNNEFGKNMCDLPRLCTILEKKEQLKFRAYLTERFTVTYVPSIYENLNLVKIKSIYTTNIDNLIPQIIAKNSLYFINDQRDNGESPDVNAINYLPLHGNVDSVSDTYIFDTASLANIYSNVPRIWNYVSHSVEKYPTLFIGYSLNDSSTLQALTSRNTFEDVQKEKWIILHNPTDDEIEYFETMNFNVIIADIKEFLEYLPHLCTSIENVENSAQNTLRELFKANLVPTSHKKQMVRPIVEFFKGMPPIWGDIMSNNIFKTSYFKIIQDAIYNPHKHTLVIGAPVSGKTTLIMQVAYQISGYDTKLIFNDLTKTKSEYILKILGEQKALIFIENFTDEVDAFIALSKAANINLVGIDRSHSFETVSNYFSEDHYQIINVTELSDNDVQEVYNMLPIEVKRDSLQKGKSDKYQRDSIFEFVIRNIKGENIKERYKSILAQMEEDDRDLAVFLILCAYMHYCRVPLSMEVAYSFFSNTYDYKYVYEIKEKLSDLLNEFEEEEAEFNIDYYYPRSFYIADIILRYSKTELLAEVMHGVVENVPQIQICSYNKFKKFAFDKELVLQAFPRWKDGVSFYEKAFLYDYKNPYVLQQGALYLAAKKQYQKAFDWIDRAKMMTNNKYFSIRNSHAIILFEANIDVPFSNETERMLDDSMNILHKCYENDQRKTFHAITFAEQAIRYFNKVNSEKTISYLVKAAKWLKEENQEKKWNYDIRRKLLNINEILDNIK</sequence>
<name>A0A3E4UKW8_BACSE</name>
<reference evidence="2 3" key="1">
    <citation type="submission" date="2018-08" db="EMBL/GenBank/DDBJ databases">
        <title>A genome reference for cultivated species of the human gut microbiota.</title>
        <authorList>
            <person name="Zou Y."/>
            <person name="Xue W."/>
            <person name="Luo G."/>
        </authorList>
    </citation>
    <scope>NUCLEOTIDE SEQUENCE [LARGE SCALE GENOMIC DNA]</scope>
    <source>
        <strain evidence="2 3">TF03-6</strain>
    </source>
</reference>
<dbReference type="Pfam" id="PF13289">
    <property type="entry name" value="SIR2_2"/>
    <property type="match status" value="1"/>
</dbReference>
<dbReference type="InterPro" id="IPR027417">
    <property type="entry name" value="P-loop_NTPase"/>
</dbReference>
<accession>A0A3E4UKW8</accession>
<evidence type="ECO:0000313" key="3">
    <source>
        <dbReference type="Proteomes" id="UP000261223"/>
    </source>
</evidence>
<dbReference type="CDD" id="cd01120">
    <property type="entry name" value="RecA-like_superfamily"/>
    <property type="match status" value="1"/>
</dbReference>
<evidence type="ECO:0000313" key="2">
    <source>
        <dbReference type="EMBL" id="RGM11220.1"/>
    </source>
</evidence>
<dbReference type="Pfam" id="PF25199">
    <property type="entry name" value="nSTAND_NTPase5"/>
    <property type="match status" value="1"/>
</dbReference>
<dbReference type="InterPro" id="IPR057574">
    <property type="entry name" value="nSTAND_NTPase5_dom"/>
</dbReference>
<organism evidence="2 3">
    <name type="scientific">Bacteroides stercoris</name>
    <dbReference type="NCBI Taxonomy" id="46506"/>
    <lineage>
        <taxon>Bacteria</taxon>
        <taxon>Pseudomonadati</taxon>
        <taxon>Bacteroidota</taxon>
        <taxon>Bacteroidia</taxon>
        <taxon>Bacteroidales</taxon>
        <taxon>Bacteroidaceae</taxon>
        <taxon>Bacteroides</taxon>
    </lineage>
</organism>
<dbReference type="Proteomes" id="UP000261223">
    <property type="component" value="Unassembled WGS sequence"/>
</dbReference>
<protein>
    <recommendedName>
        <fullName evidence="1">Novel STAND NTPase 5 domain-containing protein</fullName>
    </recommendedName>
</protein>